<feature type="signal peptide" evidence="1">
    <location>
        <begin position="1"/>
        <end position="35"/>
    </location>
</feature>
<dbReference type="EMBL" id="CP088295">
    <property type="protein sequence ID" value="UUY05702.1"/>
    <property type="molecule type" value="Genomic_DNA"/>
</dbReference>
<reference evidence="3" key="1">
    <citation type="submission" date="2021-11" db="EMBL/GenBank/DDBJ databases">
        <title>Cultivation dependent microbiological survey of springs from the worlds oldest radium mine currently devoted to the extraction of radon-saturated water.</title>
        <authorList>
            <person name="Kapinusova G."/>
            <person name="Smrhova T."/>
            <person name="Strejcek M."/>
            <person name="Suman J."/>
            <person name="Jani K."/>
            <person name="Pajer P."/>
            <person name="Uhlik O."/>
        </authorList>
    </citation>
    <scope>NUCLEOTIDE SEQUENCE [LARGE SCALE GENOMIC DNA]</scope>
    <source>
        <strain evidence="3">J379</strain>
    </source>
</reference>
<keyword evidence="1" id="KW-0732">Signal</keyword>
<dbReference type="Proteomes" id="UP001058860">
    <property type="component" value="Chromosome"/>
</dbReference>
<name>A0ABY5PM28_9ACTN</name>
<sequence length="84" mass="8392">MTTTTTHITILRRAGIVLALLAACYGALGAATASASTITYEGGTLVLRASPGEANFVGIGAHADQPGMLAVNDTNKPDAAGLHV</sequence>
<organism evidence="2 3">
    <name type="scientific">Svornostia abyssi</name>
    <dbReference type="NCBI Taxonomy" id="2898438"/>
    <lineage>
        <taxon>Bacteria</taxon>
        <taxon>Bacillati</taxon>
        <taxon>Actinomycetota</taxon>
        <taxon>Thermoleophilia</taxon>
        <taxon>Solirubrobacterales</taxon>
        <taxon>Baekduiaceae</taxon>
        <taxon>Svornostia</taxon>
    </lineage>
</organism>
<keyword evidence="3" id="KW-1185">Reference proteome</keyword>
<evidence type="ECO:0000313" key="3">
    <source>
        <dbReference type="Proteomes" id="UP001058860"/>
    </source>
</evidence>
<proteinExistence type="predicted"/>
<feature type="chain" id="PRO_5046289195" evidence="1">
    <location>
        <begin position="36"/>
        <end position="84"/>
    </location>
</feature>
<evidence type="ECO:0000313" key="2">
    <source>
        <dbReference type="EMBL" id="UUY05702.1"/>
    </source>
</evidence>
<protein>
    <submittedName>
        <fullName evidence="2">Uncharacterized protein</fullName>
    </submittedName>
</protein>
<dbReference type="RefSeq" id="WP_353866147.1">
    <property type="nucleotide sequence ID" value="NZ_CP088295.1"/>
</dbReference>
<accession>A0ABY5PM28</accession>
<gene>
    <name evidence="2" type="ORF">LRS13_09330</name>
</gene>
<evidence type="ECO:0000256" key="1">
    <source>
        <dbReference type="SAM" id="SignalP"/>
    </source>
</evidence>